<evidence type="ECO:0000313" key="4">
    <source>
        <dbReference type="Proteomes" id="UP001595799"/>
    </source>
</evidence>
<evidence type="ECO:0000256" key="1">
    <source>
        <dbReference type="SAM" id="MobiDB-lite"/>
    </source>
</evidence>
<protein>
    <recommendedName>
        <fullName evidence="5">Lipoprotein</fullName>
    </recommendedName>
</protein>
<gene>
    <name evidence="3" type="ORF">ACFOW6_08410</name>
</gene>
<keyword evidence="2" id="KW-0732">Signal</keyword>
<feature type="chain" id="PRO_5046910262" description="Lipoprotein" evidence="2">
    <location>
        <begin position="19"/>
        <end position="60"/>
    </location>
</feature>
<evidence type="ECO:0000256" key="2">
    <source>
        <dbReference type="SAM" id="SignalP"/>
    </source>
</evidence>
<dbReference type="RefSeq" id="WP_382421888.1">
    <property type="nucleotide sequence ID" value="NZ_JBHSCW010000003.1"/>
</dbReference>
<feature type="signal peptide" evidence="2">
    <location>
        <begin position="1"/>
        <end position="18"/>
    </location>
</feature>
<feature type="region of interest" description="Disordered" evidence="1">
    <location>
        <begin position="32"/>
        <end position="60"/>
    </location>
</feature>
<feature type="compositionally biased region" description="Basic and acidic residues" evidence="1">
    <location>
        <begin position="47"/>
        <end position="60"/>
    </location>
</feature>
<dbReference type="PROSITE" id="PS51257">
    <property type="entry name" value="PROKAR_LIPOPROTEIN"/>
    <property type="match status" value="1"/>
</dbReference>
<proteinExistence type="predicted"/>
<keyword evidence="4" id="KW-1185">Reference proteome</keyword>
<dbReference type="EMBL" id="JBHSCW010000003">
    <property type="protein sequence ID" value="MFC4351560.1"/>
    <property type="molecule type" value="Genomic_DNA"/>
</dbReference>
<comment type="caution">
    <text evidence="3">The sequence shown here is derived from an EMBL/GenBank/DDBJ whole genome shotgun (WGS) entry which is preliminary data.</text>
</comment>
<dbReference type="Proteomes" id="UP001595799">
    <property type="component" value="Unassembled WGS sequence"/>
</dbReference>
<feature type="compositionally biased region" description="Polar residues" evidence="1">
    <location>
        <begin position="36"/>
        <end position="46"/>
    </location>
</feature>
<organism evidence="3 4">
    <name type="scientific">Fodinicurvata halophila</name>
    <dbReference type="NCBI Taxonomy" id="1419723"/>
    <lineage>
        <taxon>Bacteria</taxon>
        <taxon>Pseudomonadati</taxon>
        <taxon>Pseudomonadota</taxon>
        <taxon>Alphaproteobacteria</taxon>
        <taxon>Rhodospirillales</taxon>
        <taxon>Rhodovibrionaceae</taxon>
        <taxon>Fodinicurvata</taxon>
    </lineage>
</organism>
<evidence type="ECO:0000313" key="3">
    <source>
        <dbReference type="EMBL" id="MFC4351560.1"/>
    </source>
</evidence>
<name>A0ABV8UK16_9PROT</name>
<accession>A0ABV8UK16</accession>
<evidence type="ECO:0008006" key="5">
    <source>
        <dbReference type="Google" id="ProtNLM"/>
    </source>
</evidence>
<sequence length="60" mass="6762">MKLLTLPAAFLALSVLSACDPDEQDRILYHEPGTYQGKSDSELSQEQVRELQSRVELQGR</sequence>
<reference evidence="4" key="1">
    <citation type="journal article" date="2019" name="Int. J. Syst. Evol. Microbiol.">
        <title>The Global Catalogue of Microorganisms (GCM) 10K type strain sequencing project: providing services to taxonomists for standard genome sequencing and annotation.</title>
        <authorList>
            <consortium name="The Broad Institute Genomics Platform"/>
            <consortium name="The Broad Institute Genome Sequencing Center for Infectious Disease"/>
            <person name="Wu L."/>
            <person name="Ma J."/>
        </authorList>
    </citation>
    <scope>NUCLEOTIDE SEQUENCE [LARGE SCALE GENOMIC DNA]</scope>
    <source>
        <strain evidence="4">CECT 8472</strain>
    </source>
</reference>